<evidence type="ECO:0000313" key="6">
    <source>
        <dbReference type="EMBL" id="EHP42778.1"/>
    </source>
</evidence>
<dbReference type="GO" id="GO:0051537">
    <property type="term" value="F:2 iron, 2 sulfur cluster binding"/>
    <property type="evidence" value="ECO:0007669"/>
    <property type="project" value="UniProtKB-KW"/>
</dbReference>
<dbReference type="PATRIC" id="fig|1127483.3.peg.2484"/>
<dbReference type="OrthoDB" id="9795032at2"/>
<keyword evidence="1" id="KW-0001">2Fe-2S</keyword>
<proteinExistence type="predicted"/>
<evidence type="ECO:0000256" key="3">
    <source>
        <dbReference type="ARBA" id="ARBA00023004"/>
    </source>
</evidence>
<evidence type="ECO:0000313" key="7">
    <source>
        <dbReference type="Proteomes" id="UP000005808"/>
    </source>
</evidence>
<keyword evidence="3" id="KW-0408">Iron</keyword>
<dbReference type="Pfam" id="PF09360">
    <property type="entry name" value="zf-CDGSH"/>
    <property type="match status" value="1"/>
</dbReference>
<dbReference type="EMBL" id="AHJE01000028">
    <property type="protein sequence ID" value="EHP42778.1"/>
    <property type="molecule type" value="Genomic_DNA"/>
</dbReference>
<accession>H1S3X8</accession>
<organism evidence="6 7">
    <name type="scientific">Cupriavidus basilensis OR16</name>
    <dbReference type="NCBI Taxonomy" id="1127483"/>
    <lineage>
        <taxon>Bacteria</taxon>
        <taxon>Pseudomonadati</taxon>
        <taxon>Pseudomonadota</taxon>
        <taxon>Betaproteobacteria</taxon>
        <taxon>Burkholderiales</taxon>
        <taxon>Burkholderiaceae</taxon>
        <taxon>Cupriavidus</taxon>
    </lineage>
</organism>
<keyword evidence="4" id="KW-0411">Iron-sulfur</keyword>
<gene>
    <name evidence="6" type="ORF">OR16_12370</name>
</gene>
<feature type="domain" description="Iron-binding zinc finger CDGSH type" evidence="5">
    <location>
        <begin position="10"/>
        <end position="53"/>
    </location>
</feature>
<sequence>MTTTITLTDDGPLQVTGDFDLVDDAGVAFRRRKMCLLCRCGRTLRPPFCDASHTAAEFVSCPRAPLPTPIEDA</sequence>
<dbReference type="GO" id="GO:0046872">
    <property type="term" value="F:metal ion binding"/>
    <property type="evidence" value="ECO:0007669"/>
    <property type="project" value="UniProtKB-KW"/>
</dbReference>
<comment type="caution">
    <text evidence="6">The sequence shown here is derived from an EMBL/GenBank/DDBJ whole genome shotgun (WGS) entry which is preliminary data.</text>
</comment>
<evidence type="ECO:0000256" key="1">
    <source>
        <dbReference type="ARBA" id="ARBA00022714"/>
    </source>
</evidence>
<keyword evidence="2" id="KW-0479">Metal-binding</keyword>
<reference evidence="6 7" key="1">
    <citation type="journal article" date="2012" name="J. Bacteriol.">
        <title>De Novo Genome Project of Cupriavidus basilensis OR16.</title>
        <authorList>
            <person name="Cserhati M."/>
            <person name="Kriszt B."/>
            <person name="Szoboszlay S."/>
            <person name="Toth A."/>
            <person name="Szabo I."/>
            <person name="Tancsics A."/>
            <person name="Nagy I."/>
            <person name="Horvath B."/>
            <person name="Nagy I."/>
            <person name="Kukolya J."/>
        </authorList>
    </citation>
    <scope>NUCLEOTIDE SEQUENCE [LARGE SCALE GENOMIC DNA]</scope>
    <source>
        <strain evidence="6 7">OR16</strain>
    </source>
</reference>
<dbReference type="GO" id="GO:0005737">
    <property type="term" value="C:cytoplasm"/>
    <property type="evidence" value="ECO:0007669"/>
    <property type="project" value="UniProtKB-ARBA"/>
</dbReference>
<dbReference type="InterPro" id="IPR042216">
    <property type="entry name" value="MitoNEET_CISD"/>
</dbReference>
<dbReference type="Gene3D" id="3.40.5.90">
    <property type="entry name" value="CDGSH iron-sulfur domain, mitoNEET-type"/>
    <property type="match status" value="1"/>
</dbReference>
<evidence type="ECO:0000256" key="2">
    <source>
        <dbReference type="ARBA" id="ARBA00022723"/>
    </source>
</evidence>
<dbReference type="AlphaFoldDB" id="H1S3X8"/>
<dbReference type="InterPro" id="IPR018967">
    <property type="entry name" value="FeS-contain_CDGSH-typ"/>
</dbReference>
<evidence type="ECO:0000259" key="5">
    <source>
        <dbReference type="Pfam" id="PF09360"/>
    </source>
</evidence>
<dbReference type="Proteomes" id="UP000005808">
    <property type="component" value="Unassembled WGS sequence"/>
</dbReference>
<evidence type="ECO:0000256" key="4">
    <source>
        <dbReference type="ARBA" id="ARBA00023014"/>
    </source>
</evidence>
<protein>
    <recommendedName>
        <fullName evidence="5">Iron-binding zinc finger CDGSH type domain-containing protein</fullName>
    </recommendedName>
</protein>
<name>H1S3X8_9BURK</name>